<sequence length="162" mass="17602">MAYELIFFCKGAEEETGAGAMDRVIDAVLENGPPLFGEYLGPPEPQLGEWLGPEADAIHSFRLVTGSEREGPAADYLLLEIHVGVRFIADDVIAVDPDDDHGVWGSDLMAVITLSGDHPDWPLVDRIWTALESLWAVVPWDEMSGFAIAAETRRPLGGDTSP</sequence>
<gene>
    <name evidence="1" type="ORF">HKK74_21430</name>
</gene>
<dbReference type="RefSeq" id="WP_187245039.1">
    <property type="nucleotide sequence ID" value="NZ_BAAAOK010000037.1"/>
</dbReference>
<organism evidence="1 2">
    <name type="scientific">Actinomadura alba</name>
    <dbReference type="NCBI Taxonomy" id="406431"/>
    <lineage>
        <taxon>Bacteria</taxon>
        <taxon>Bacillati</taxon>
        <taxon>Actinomycetota</taxon>
        <taxon>Actinomycetes</taxon>
        <taxon>Streptosporangiales</taxon>
        <taxon>Thermomonosporaceae</taxon>
        <taxon>Actinomadura</taxon>
    </lineage>
</organism>
<dbReference type="EMBL" id="JABVEC010000016">
    <property type="protein sequence ID" value="MBC6468038.1"/>
    <property type="molecule type" value="Genomic_DNA"/>
</dbReference>
<accession>A0ABR7LT63</accession>
<protein>
    <submittedName>
        <fullName evidence="1">Uncharacterized protein</fullName>
    </submittedName>
</protein>
<keyword evidence="2" id="KW-1185">Reference proteome</keyword>
<evidence type="ECO:0000313" key="2">
    <source>
        <dbReference type="Proteomes" id="UP000805614"/>
    </source>
</evidence>
<name>A0ABR7LT63_9ACTN</name>
<reference evidence="1 2" key="1">
    <citation type="submission" date="2020-06" db="EMBL/GenBank/DDBJ databases">
        <title>Actinomadura xiongansis sp. nov., isolated from soil of Baiyangdian.</title>
        <authorList>
            <person name="Zhang X."/>
        </authorList>
    </citation>
    <scope>NUCLEOTIDE SEQUENCE [LARGE SCALE GENOMIC DNA]</scope>
    <source>
        <strain evidence="1 2">HBUM206468</strain>
    </source>
</reference>
<evidence type="ECO:0000313" key="1">
    <source>
        <dbReference type="EMBL" id="MBC6468038.1"/>
    </source>
</evidence>
<dbReference type="Proteomes" id="UP000805614">
    <property type="component" value="Unassembled WGS sequence"/>
</dbReference>
<proteinExistence type="predicted"/>
<comment type="caution">
    <text evidence="1">The sequence shown here is derived from an EMBL/GenBank/DDBJ whole genome shotgun (WGS) entry which is preliminary data.</text>
</comment>